<keyword evidence="3" id="KW-1185">Reference proteome</keyword>
<dbReference type="Proteomes" id="UP000265520">
    <property type="component" value="Unassembled WGS sequence"/>
</dbReference>
<name>A0A392VPP0_9FABA</name>
<feature type="non-terminal residue" evidence="2">
    <location>
        <position position="1"/>
    </location>
</feature>
<protein>
    <submittedName>
        <fullName evidence="2">Uncharacterized protein</fullName>
    </submittedName>
</protein>
<dbReference type="AlphaFoldDB" id="A0A392VPP0"/>
<reference evidence="2 3" key="1">
    <citation type="journal article" date="2018" name="Front. Plant Sci.">
        <title>Red Clover (Trifolium pratense) and Zigzag Clover (T. medium) - A Picture of Genomic Similarities and Differences.</title>
        <authorList>
            <person name="Dluhosova J."/>
            <person name="Istvanek J."/>
            <person name="Nedelnik J."/>
            <person name="Repkova J."/>
        </authorList>
    </citation>
    <scope>NUCLEOTIDE SEQUENCE [LARGE SCALE GENOMIC DNA]</scope>
    <source>
        <strain evidence="3">cv. 10/8</strain>
        <tissue evidence="2">Leaf</tissue>
    </source>
</reference>
<feature type="region of interest" description="Disordered" evidence="1">
    <location>
        <begin position="1"/>
        <end position="34"/>
    </location>
</feature>
<evidence type="ECO:0000313" key="2">
    <source>
        <dbReference type="EMBL" id="MCI90344.1"/>
    </source>
</evidence>
<evidence type="ECO:0000256" key="1">
    <source>
        <dbReference type="SAM" id="MobiDB-lite"/>
    </source>
</evidence>
<feature type="compositionally biased region" description="Basic and acidic residues" evidence="1">
    <location>
        <begin position="12"/>
        <end position="34"/>
    </location>
</feature>
<proteinExistence type="predicted"/>
<feature type="compositionally biased region" description="Polar residues" evidence="1">
    <location>
        <begin position="1"/>
        <end position="10"/>
    </location>
</feature>
<accession>A0A392VPP0</accession>
<comment type="caution">
    <text evidence="2">The sequence shown here is derived from an EMBL/GenBank/DDBJ whole genome shotgun (WGS) entry which is preliminary data.</text>
</comment>
<sequence length="34" mass="3781">GGSRETSAQLQIHDKANDGERERDADTAPDLRRD</sequence>
<evidence type="ECO:0000313" key="3">
    <source>
        <dbReference type="Proteomes" id="UP000265520"/>
    </source>
</evidence>
<dbReference type="EMBL" id="LXQA011242133">
    <property type="protein sequence ID" value="MCI90344.1"/>
    <property type="molecule type" value="Genomic_DNA"/>
</dbReference>
<organism evidence="2 3">
    <name type="scientific">Trifolium medium</name>
    <dbReference type="NCBI Taxonomy" id="97028"/>
    <lineage>
        <taxon>Eukaryota</taxon>
        <taxon>Viridiplantae</taxon>
        <taxon>Streptophyta</taxon>
        <taxon>Embryophyta</taxon>
        <taxon>Tracheophyta</taxon>
        <taxon>Spermatophyta</taxon>
        <taxon>Magnoliopsida</taxon>
        <taxon>eudicotyledons</taxon>
        <taxon>Gunneridae</taxon>
        <taxon>Pentapetalae</taxon>
        <taxon>rosids</taxon>
        <taxon>fabids</taxon>
        <taxon>Fabales</taxon>
        <taxon>Fabaceae</taxon>
        <taxon>Papilionoideae</taxon>
        <taxon>50 kb inversion clade</taxon>
        <taxon>NPAAA clade</taxon>
        <taxon>Hologalegina</taxon>
        <taxon>IRL clade</taxon>
        <taxon>Trifolieae</taxon>
        <taxon>Trifolium</taxon>
    </lineage>
</organism>